<proteinExistence type="predicted"/>
<reference evidence="2 3" key="1">
    <citation type="submission" date="2019-03" db="EMBL/GenBank/DDBJ databases">
        <title>First draft genome of Liparis tanakae, snailfish: a comprehensive survey of snailfish specific genes.</title>
        <authorList>
            <person name="Kim W."/>
            <person name="Song I."/>
            <person name="Jeong J.-H."/>
            <person name="Kim D."/>
            <person name="Kim S."/>
            <person name="Ryu S."/>
            <person name="Song J.Y."/>
            <person name="Lee S.K."/>
        </authorList>
    </citation>
    <scope>NUCLEOTIDE SEQUENCE [LARGE SCALE GENOMIC DNA]</scope>
    <source>
        <tissue evidence="2">Muscle</tissue>
    </source>
</reference>
<feature type="compositionally biased region" description="Basic and acidic residues" evidence="1">
    <location>
        <begin position="83"/>
        <end position="125"/>
    </location>
</feature>
<protein>
    <submittedName>
        <fullName evidence="2">Protein TIC 214</fullName>
    </submittedName>
</protein>
<keyword evidence="3" id="KW-1185">Reference proteome</keyword>
<organism evidence="2 3">
    <name type="scientific">Liparis tanakae</name>
    <name type="common">Tanaka's snailfish</name>
    <dbReference type="NCBI Taxonomy" id="230148"/>
    <lineage>
        <taxon>Eukaryota</taxon>
        <taxon>Metazoa</taxon>
        <taxon>Chordata</taxon>
        <taxon>Craniata</taxon>
        <taxon>Vertebrata</taxon>
        <taxon>Euteleostomi</taxon>
        <taxon>Actinopterygii</taxon>
        <taxon>Neopterygii</taxon>
        <taxon>Teleostei</taxon>
        <taxon>Neoteleostei</taxon>
        <taxon>Acanthomorphata</taxon>
        <taxon>Eupercaria</taxon>
        <taxon>Perciformes</taxon>
        <taxon>Cottioidei</taxon>
        <taxon>Cottales</taxon>
        <taxon>Liparidae</taxon>
        <taxon>Liparis</taxon>
    </lineage>
</organism>
<sequence length="136" mass="15080">MLGMRDHPALCGEACMLHAVALFPPSSTTLADGAAAPARSCHYAVGGSHVYGGPTEGEGTAGETRRKTKREEDEQRDEEEDEQRTGEEDEQRTGEEDEQRTGEEDEQRTGEEDEQRTGEEQDQRLHAAPILPHEIY</sequence>
<feature type="compositionally biased region" description="Basic and acidic residues" evidence="1">
    <location>
        <begin position="63"/>
        <end position="73"/>
    </location>
</feature>
<evidence type="ECO:0000313" key="3">
    <source>
        <dbReference type="Proteomes" id="UP000314294"/>
    </source>
</evidence>
<dbReference type="Proteomes" id="UP000314294">
    <property type="component" value="Unassembled WGS sequence"/>
</dbReference>
<accession>A0A4Z2GM71</accession>
<comment type="caution">
    <text evidence="2">The sequence shown here is derived from an EMBL/GenBank/DDBJ whole genome shotgun (WGS) entry which is preliminary data.</text>
</comment>
<dbReference type="EMBL" id="SRLO01000478">
    <property type="protein sequence ID" value="TNN54657.1"/>
    <property type="molecule type" value="Genomic_DNA"/>
</dbReference>
<dbReference type="AlphaFoldDB" id="A0A4Z2GM71"/>
<feature type="region of interest" description="Disordered" evidence="1">
    <location>
        <begin position="44"/>
        <end position="136"/>
    </location>
</feature>
<evidence type="ECO:0000313" key="2">
    <source>
        <dbReference type="EMBL" id="TNN54657.1"/>
    </source>
</evidence>
<evidence type="ECO:0000256" key="1">
    <source>
        <dbReference type="SAM" id="MobiDB-lite"/>
    </source>
</evidence>
<gene>
    <name evidence="2" type="primary">TIC214_3</name>
    <name evidence="2" type="ORF">EYF80_035138</name>
</gene>
<name>A0A4Z2GM71_9TELE</name>